<feature type="region of interest" description="Disordered" evidence="1">
    <location>
        <begin position="497"/>
        <end position="993"/>
    </location>
</feature>
<feature type="compositionally biased region" description="Low complexity" evidence="1">
    <location>
        <begin position="790"/>
        <end position="816"/>
    </location>
</feature>
<feature type="region of interest" description="Disordered" evidence="1">
    <location>
        <begin position="14"/>
        <end position="36"/>
    </location>
</feature>
<organism evidence="2 3">
    <name type="scientific">Elephant endotheliotropic herpesvirus 5</name>
    <dbReference type="NCBI Taxonomy" id="768738"/>
    <lineage>
        <taxon>Viruses</taxon>
        <taxon>Duplodnaviria</taxon>
        <taxon>Heunggongvirae</taxon>
        <taxon>Peploviricota</taxon>
        <taxon>Herviviricetes</taxon>
        <taxon>Herpesvirales</taxon>
        <taxon>Orthoherpesviridae</taxon>
        <taxon>Betaherpesvirinae</taxon>
        <taxon>Proboscivirus</taxon>
    </lineage>
</organism>
<feature type="compositionally biased region" description="Low complexity" evidence="1">
    <location>
        <begin position="510"/>
        <end position="522"/>
    </location>
</feature>
<keyword evidence="3" id="KW-1185">Reference proteome</keyword>
<dbReference type="EMBL" id="KF921519">
    <property type="protein sequence ID" value="AHC02761.1"/>
    <property type="molecule type" value="Genomic_DNA"/>
</dbReference>
<protein>
    <submittedName>
        <fullName evidence="2">Protein EE1</fullName>
    </submittedName>
</protein>
<feature type="compositionally biased region" description="Basic and acidic residues" evidence="1">
    <location>
        <begin position="679"/>
        <end position="703"/>
    </location>
</feature>
<feature type="compositionally biased region" description="Basic and acidic residues" evidence="1">
    <location>
        <begin position="135"/>
        <end position="181"/>
    </location>
</feature>
<feature type="compositionally biased region" description="Basic and acidic residues" evidence="1">
    <location>
        <begin position="645"/>
        <end position="658"/>
    </location>
</feature>
<dbReference type="Proteomes" id="UP000152474">
    <property type="component" value="Segment"/>
</dbReference>
<evidence type="ECO:0000313" key="2">
    <source>
        <dbReference type="EMBL" id="AHC02761.1"/>
    </source>
</evidence>
<feature type="region of interest" description="Disordered" evidence="1">
    <location>
        <begin position="1162"/>
        <end position="1182"/>
    </location>
</feature>
<evidence type="ECO:0000256" key="1">
    <source>
        <dbReference type="SAM" id="MobiDB-lite"/>
    </source>
</evidence>
<gene>
    <name evidence="2" type="primary">EE1</name>
</gene>
<name>A0A075CXP5_9BETA</name>
<dbReference type="GeneID" id="20098461"/>
<feature type="compositionally biased region" description="Basic residues" evidence="1">
    <location>
        <begin position="568"/>
        <end position="584"/>
    </location>
</feature>
<accession>A0A075CXP5</accession>
<feature type="compositionally biased region" description="Polar residues" evidence="1">
    <location>
        <begin position="426"/>
        <end position="445"/>
    </location>
</feature>
<proteinExistence type="predicted"/>
<feature type="compositionally biased region" description="Polar residues" evidence="1">
    <location>
        <begin position="1173"/>
        <end position="1182"/>
    </location>
</feature>
<dbReference type="KEGG" id="vg:20098461"/>
<feature type="compositionally biased region" description="Polar residues" evidence="1">
    <location>
        <begin position="554"/>
        <end position="565"/>
    </location>
</feature>
<feature type="region of interest" description="Disordered" evidence="1">
    <location>
        <begin position="412"/>
        <end position="466"/>
    </location>
</feature>
<reference evidence="2 3" key="1">
    <citation type="submission" date="2013-11" db="EMBL/GenBank/DDBJ databases">
        <title>Genome sequence of elephant endotheliotropic herpesvirus 5.</title>
        <authorList>
            <person name="Wilkie G.S."/>
            <person name="Davison A.J."/>
            <person name="Denk D."/>
            <person name="Kerr K."/>
            <person name="Redrobe S."/>
            <person name="Steinbach F."/>
            <person name="Dastjerdi A."/>
        </authorList>
    </citation>
    <scope>NUCLEOTIDE SEQUENCE [LARGE SCALE GENOMIC DNA]</scope>
    <source>
        <strain evidence="2 3">Vijay</strain>
    </source>
</reference>
<feature type="compositionally biased region" description="Basic residues" evidence="1">
    <location>
        <begin position="14"/>
        <end position="29"/>
    </location>
</feature>
<evidence type="ECO:0000313" key="3">
    <source>
        <dbReference type="Proteomes" id="UP000152474"/>
    </source>
</evidence>
<feature type="region of interest" description="Disordered" evidence="1">
    <location>
        <begin position="135"/>
        <end position="253"/>
    </location>
</feature>
<feature type="compositionally biased region" description="Low complexity" evidence="1">
    <location>
        <begin position="855"/>
        <end position="897"/>
    </location>
</feature>
<sequence length="1182" mass="125840">MGLACLPWLMWKTGRKSRGRGGKHKHKQKQTVTQGTLLSSSDRMRQTRDVIIDLTTNDGESSVPRVHRRMGVPDQKKCRSRDRYTGENLKRKIKEETVQTDACIHQKKLRETEGVQEGSRGGVTRPLLHVDMFKHGDRDHSGQIHCNHEKIHKERRPGSRSRDRELQETDAHTDQGSEWHARSHGQSRHGDVATGGDTEHKHPGSDTGGHSGEHSGEGGARAGDAKGGGPTGGGVTHQGSQSSAPEVAEGQVRGVDGQSVQVRKDEGHDAVQEVHPGSAGSLHGGHRGEDVGILPELHHVGHGGDREGDALLLVHDPEGADGQGSSHGTHPETQEVILSGAAIAAQETHSAVSHILEHSSENVNQTASTATEAAESTQVPSASSLYALCMNACINKDTLDADKDKCVAVVNEGGSPEGGSPVGGSQTQSVSGTPVSGHSASTGMSPTDDVNLEGGTPLEEDVTSSGIFEEEELDGLSELEDLSEINFDLLDSILDMEEESTSPTAGPYLTQAQTSAATVSQAEPRGHHATLQVRGQGAQEGSGSGEGDVVPGVNHTTKTPITNSALHFHSHNTKRKTKKSHKHSSSYLSSGFRGPLGFRSGLGSNSKKFPLKCLNDTPSSDENSDEEALPTLAELLGTSSCSSEATRRGGGDRQDRDPPPPPPPASSSVTMVTEPTQSETKDHSVNGGSVKEEPKNGDVESVTKKSPPTDSTPALRKKSDDGPIVIDSDDDGVDEDEEDDYGDDEDEDDELEDGEIMSRGSSPLGDQVRSPESLPAQSAVDKVHEDDDVVITGGTPPTTPPVTSSEVPAPSASVGPTDQAPPHRTRPCRPPLVKSGPTRPAAPRKGDRRARKHSSSSSSSSSSGSGSSSSSSSSSSDSDSDSDSSSRSSSSDTSGVSKRGGKSSPAPPRTESEGGATSAPGDGGRPHYAQKRPKFSAAEKVMRIQSSGKVQKKSSRVFTSGSDDDSEEESNTNLETETPHNPPAPKPTRRKGLRYVKIPRFLTDTGNNMLRSLRKHIRRPEDVANSMMVVACSSRKLLDDLRANLVDVKNVQVSRPYTFDVGPPKEIEEREISDFQPNVIFPLPTNPNPQRGYHHLLYHMTVCCATPLEWMMVGRYIVDCSVKNADTMTVNFAMGSNPAVAQGLYNTNVNFSRRVRQSNTTDSVFDVDAGEGTSKNSSHAKN</sequence>
<feature type="compositionally biased region" description="Gly residues" evidence="1">
    <location>
        <begin position="217"/>
        <end position="236"/>
    </location>
</feature>
<feature type="compositionally biased region" description="Polar residues" evidence="1">
    <location>
        <begin position="666"/>
        <end position="678"/>
    </location>
</feature>
<dbReference type="RefSeq" id="YP_009051965.1">
    <property type="nucleotide sequence ID" value="NC_024696.1"/>
</dbReference>
<feature type="compositionally biased region" description="Acidic residues" evidence="1">
    <location>
        <begin position="727"/>
        <end position="755"/>
    </location>
</feature>